<gene>
    <name evidence="2" type="ORF">DX873_05020</name>
</gene>
<feature type="transmembrane region" description="Helical" evidence="1">
    <location>
        <begin position="82"/>
        <end position="101"/>
    </location>
</feature>
<feature type="transmembrane region" description="Helical" evidence="1">
    <location>
        <begin position="53"/>
        <end position="70"/>
    </location>
</feature>
<dbReference type="OrthoDB" id="1445161at2"/>
<evidence type="ECO:0000313" key="3">
    <source>
        <dbReference type="Proteomes" id="UP000261828"/>
    </source>
</evidence>
<dbReference type="EMBL" id="QTJX01000001">
    <property type="protein sequence ID" value="RDY61522.1"/>
    <property type="molecule type" value="Genomic_DNA"/>
</dbReference>
<evidence type="ECO:0000256" key="1">
    <source>
        <dbReference type="SAM" id="Phobius"/>
    </source>
</evidence>
<feature type="transmembrane region" description="Helical" evidence="1">
    <location>
        <begin position="12"/>
        <end position="32"/>
    </location>
</feature>
<protein>
    <submittedName>
        <fullName evidence="2">Uncharacterized protein</fullName>
    </submittedName>
</protein>
<evidence type="ECO:0000313" key="2">
    <source>
        <dbReference type="EMBL" id="RDY61522.1"/>
    </source>
</evidence>
<dbReference type="Proteomes" id="UP000261828">
    <property type="component" value="Unassembled WGS sequence"/>
</dbReference>
<organism evidence="2 3">
    <name type="scientific">Flagellimonas nanhaiensis</name>
    <dbReference type="NCBI Taxonomy" id="2292706"/>
    <lineage>
        <taxon>Bacteria</taxon>
        <taxon>Pseudomonadati</taxon>
        <taxon>Bacteroidota</taxon>
        <taxon>Flavobacteriia</taxon>
        <taxon>Flavobacteriales</taxon>
        <taxon>Flavobacteriaceae</taxon>
        <taxon>Flagellimonas</taxon>
    </lineage>
</organism>
<proteinExistence type="predicted"/>
<name>A0A371JUP3_9FLAO</name>
<accession>A0A371JUP3</accession>
<feature type="transmembrane region" description="Helical" evidence="1">
    <location>
        <begin position="111"/>
        <end position="129"/>
    </location>
</feature>
<sequence>MERTEIFRELDSLVPSILLALLIFLMGMEFFLNTNDVEGDTVKARLREWAYGKLFFITFLWGVLTGHFFFGSENPIIKKTEWSVAAIIAMSLILIGIGRLIKFKIKAKHQLLLLVFGILFGHFFFSMNYNP</sequence>
<keyword evidence="3" id="KW-1185">Reference proteome</keyword>
<comment type="caution">
    <text evidence="2">The sequence shown here is derived from an EMBL/GenBank/DDBJ whole genome shotgun (WGS) entry which is preliminary data.</text>
</comment>
<reference evidence="2 3" key="1">
    <citation type="submission" date="2018-08" db="EMBL/GenBank/DDBJ databases">
        <title>Muricauda nanhaiensis sp. nov., isolated from seawater of the South China Sea.</title>
        <authorList>
            <person name="Dang Y."/>
        </authorList>
    </citation>
    <scope>NUCLEOTIDE SEQUENCE [LARGE SCALE GENOMIC DNA]</scope>
    <source>
        <strain evidence="2 3">SM1704</strain>
    </source>
</reference>
<dbReference type="RefSeq" id="WP_116183402.1">
    <property type="nucleotide sequence ID" value="NZ_QTJX01000001.1"/>
</dbReference>
<dbReference type="AlphaFoldDB" id="A0A371JUP3"/>
<keyword evidence="1" id="KW-0472">Membrane</keyword>
<keyword evidence="1" id="KW-1133">Transmembrane helix</keyword>
<keyword evidence="1" id="KW-0812">Transmembrane</keyword>